<evidence type="ECO:0000256" key="3">
    <source>
        <dbReference type="ARBA" id="ARBA00022630"/>
    </source>
</evidence>
<keyword evidence="4 5" id="KW-0274">FAD</keyword>
<keyword evidence="3 5" id="KW-0285">Flavoprotein</keyword>
<dbReference type="PIRSF" id="PIRSF016578">
    <property type="entry name" value="HsaA"/>
    <property type="match status" value="1"/>
</dbReference>
<dbReference type="InterPro" id="IPR037069">
    <property type="entry name" value="AcylCoA_DH/ox_N_sf"/>
</dbReference>
<dbReference type="Pfam" id="PF02771">
    <property type="entry name" value="Acyl-CoA_dh_N"/>
    <property type="match status" value="1"/>
</dbReference>
<dbReference type="EMBL" id="JBHTLQ010000036">
    <property type="protein sequence ID" value="MFD1191857.1"/>
    <property type="molecule type" value="Genomic_DNA"/>
</dbReference>
<feature type="domain" description="Acyl-CoA dehydrogenase/oxidase C-terminal" evidence="6">
    <location>
        <begin position="229"/>
        <end position="376"/>
    </location>
</feature>
<dbReference type="EC" id="1.-.-.-" evidence="9"/>
<dbReference type="InterPro" id="IPR013786">
    <property type="entry name" value="AcylCoA_DH/ox_N"/>
</dbReference>
<dbReference type="Proteomes" id="UP001597216">
    <property type="component" value="Unassembled WGS sequence"/>
</dbReference>
<dbReference type="InterPro" id="IPR009075">
    <property type="entry name" value="AcylCo_DH/oxidase_C"/>
</dbReference>
<dbReference type="Pfam" id="PF02770">
    <property type="entry name" value="Acyl-CoA_dh_M"/>
    <property type="match status" value="1"/>
</dbReference>
<dbReference type="Gene3D" id="1.20.140.10">
    <property type="entry name" value="Butyryl-CoA Dehydrogenase, subunit A, domain 3"/>
    <property type="match status" value="1"/>
</dbReference>
<dbReference type="Gene3D" id="2.40.110.10">
    <property type="entry name" value="Butyryl-CoA Dehydrogenase, subunit A, domain 2"/>
    <property type="match status" value="1"/>
</dbReference>
<comment type="caution">
    <text evidence="9">The sequence shown here is derived from an EMBL/GenBank/DDBJ whole genome shotgun (WGS) entry which is preliminary data.</text>
</comment>
<evidence type="ECO:0000313" key="10">
    <source>
        <dbReference type="Proteomes" id="UP001597216"/>
    </source>
</evidence>
<sequence length="382" mass="41484">MALDLETRDQLIDTVRRFVTERLRPLEAQVSETDTMPADVIEEMKALGLFGLSIPEEYGGMDLNMEEECLVAVELGRTSPAFRSAFGTNVGIGAQGLVMFGTPEQKQKYLPGIASGDIITSFALTEPEAGSDSANVQVRAVLDGDHYVLNGSKRYITNANKAHLFTVMCRTDASKPGAGGVTALLVERDLPGLSVGKPEKKMGQQGAHICDVNFDNVRVPVANRLGREGEGFKVAMQVLDRGRLHISAVCIGVAERLIADSVAYASERKQFGQAIAQFQLLQGMIADCKTEALAAKALTFETARKRDAGQNVTLEAAASKYFASEMVGRVADKAVQIYGGAGYIADYGIERFYRDVRIFRIYEGTSQIQQVIISRETLKRGG</sequence>
<evidence type="ECO:0000313" key="9">
    <source>
        <dbReference type="EMBL" id="MFD1191857.1"/>
    </source>
</evidence>
<dbReference type="GO" id="GO:0016491">
    <property type="term" value="F:oxidoreductase activity"/>
    <property type="evidence" value="ECO:0007669"/>
    <property type="project" value="UniProtKB-KW"/>
</dbReference>
<dbReference type="RefSeq" id="WP_377354120.1">
    <property type="nucleotide sequence ID" value="NZ_JBHTLQ010000036.1"/>
</dbReference>
<evidence type="ECO:0000256" key="4">
    <source>
        <dbReference type="ARBA" id="ARBA00022827"/>
    </source>
</evidence>
<dbReference type="PANTHER" id="PTHR43884">
    <property type="entry name" value="ACYL-COA DEHYDROGENASE"/>
    <property type="match status" value="1"/>
</dbReference>
<evidence type="ECO:0000256" key="5">
    <source>
        <dbReference type="RuleBase" id="RU362125"/>
    </source>
</evidence>
<dbReference type="InterPro" id="IPR046373">
    <property type="entry name" value="Acyl-CoA_Oxase/DH_mid-dom_sf"/>
</dbReference>
<organism evidence="9 10">
    <name type="scientific">Phenylobacterium conjunctum</name>
    <dbReference type="NCBI Taxonomy" id="1298959"/>
    <lineage>
        <taxon>Bacteria</taxon>
        <taxon>Pseudomonadati</taxon>
        <taxon>Pseudomonadota</taxon>
        <taxon>Alphaproteobacteria</taxon>
        <taxon>Caulobacterales</taxon>
        <taxon>Caulobacteraceae</taxon>
        <taxon>Phenylobacterium</taxon>
    </lineage>
</organism>
<dbReference type="InterPro" id="IPR036250">
    <property type="entry name" value="AcylCo_DH-like_C"/>
</dbReference>
<dbReference type="SUPFAM" id="SSF47203">
    <property type="entry name" value="Acyl-CoA dehydrogenase C-terminal domain-like"/>
    <property type="match status" value="1"/>
</dbReference>
<dbReference type="SUPFAM" id="SSF56645">
    <property type="entry name" value="Acyl-CoA dehydrogenase NM domain-like"/>
    <property type="match status" value="1"/>
</dbReference>
<comment type="cofactor">
    <cofactor evidence="1 5">
        <name>FAD</name>
        <dbReference type="ChEBI" id="CHEBI:57692"/>
    </cofactor>
</comment>
<keyword evidence="10" id="KW-1185">Reference proteome</keyword>
<dbReference type="PANTHER" id="PTHR43884:SF12">
    <property type="entry name" value="ISOVALERYL-COA DEHYDROGENASE, MITOCHONDRIAL-RELATED"/>
    <property type="match status" value="1"/>
</dbReference>
<reference evidence="10" key="1">
    <citation type="journal article" date="2019" name="Int. J. Syst. Evol. Microbiol.">
        <title>The Global Catalogue of Microorganisms (GCM) 10K type strain sequencing project: providing services to taxonomists for standard genome sequencing and annotation.</title>
        <authorList>
            <consortium name="The Broad Institute Genomics Platform"/>
            <consortium name="The Broad Institute Genome Sequencing Center for Infectious Disease"/>
            <person name="Wu L."/>
            <person name="Ma J."/>
        </authorList>
    </citation>
    <scope>NUCLEOTIDE SEQUENCE [LARGE SCALE GENOMIC DNA]</scope>
    <source>
        <strain evidence="10">CCUG 55074</strain>
    </source>
</reference>
<evidence type="ECO:0000259" key="7">
    <source>
        <dbReference type="Pfam" id="PF02770"/>
    </source>
</evidence>
<dbReference type="InterPro" id="IPR009100">
    <property type="entry name" value="AcylCoA_DH/oxidase_NM_dom_sf"/>
</dbReference>
<evidence type="ECO:0000256" key="1">
    <source>
        <dbReference type="ARBA" id="ARBA00001974"/>
    </source>
</evidence>
<dbReference type="Gene3D" id="1.10.540.10">
    <property type="entry name" value="Acyl-CoA dehydrogenase/oxidase, N-terminal domain"/>
    <property type="match status" value="1"/>
</dbReference>
<dbReference type="PROSITE" id="PS00073">
    <property type="entry name" value="ACYL_COA_DH_2"/>
    <property type="match status" value="1"/>
</dbReference>
<comment type="similarity">
    <text evidence="2 5">Belongs to the acyl-CoA dehydrogenase family.</text>
</comment>
<keyword evidence="5 9" id="KW-0560">Oxidoreductase</keyword>
<evidence type="ECO:0000259" key="8">
    <source>
        <dbReference type="Pfam" id="PF02771"/>
    </source>
</evidence>
<feature type="domain" description="Acyl-CoA oxidase/dehydrogenase middle" evidence="7">
    <location>
        <begin position="121"/>
        <end position="217"/>
    </location>
</feature>
<evidence type="ECO:0000259" key="6">
    <source>
        <dbReference type="Pfam" id="PF00441"/>
    </source>
</evidence>
<dbReference type="InterPro" id="IPR006091">
    <property type="entry name" value="Acyl-CoA_Oxase/DH_mid-dom"/>
</dbReference>
<gene>
    <name evidence="9" type="ORF">ACFQ27_14800</name>
</gene>
<dbReference type="InterPro" id="IPR006089">
    <property type="entry name" value="Acyl-CoA_DH_CS"/>
</dbReference>
<name>A0ABW3T4K1_9CAUL</name>
<proteinExistence type="inferred from homology"/>
<protein>
    <submittedName>
        <fullName evidence="9">Acyl-CoA dehydrogenase family protein</fullName>
        <ecNumber evidence="9">1.-.-.-</ecNumber>
    </submittedName>
</protein>
<dbReference type="Pfam" id="PF00441">
    <property type="entry name" value="Acyl-CoA_dh_1"/>
    <property type="match status" value="1"/>
</dbReference>
<feature type="domain" description="Acyl-CoA dehydrogenase/oxidase N-terminal" evidence="8">
    <location>
        <begin position="7"/>
        <end position="117"/>
    </location>
</feature>
<evidence type="ECO:0000256" key="2">
    <source>
        <dbReference type="ARBA" id="ARBA00009347"/>
    </source>
</evidence>
<accession>A0ABW3T4K1</accession>